<evidence type="ECO:0000256" key="5">
    <source>
        <dbReference type="ARBA" id="ARBA00022498"/>
    </source>
</evidence>
<evidence type="ECO:0000256" key="7">
    <source>
        <dbReference type="ARBA" id="ARBA00023002"/>
    </source>
</evidence>
<protein>
    <recommendedName>
        <fullName evidence="4">Prephenate dehydrogenase</fullName>
        <ecNumber evidence="3">1.3.1.12</ecNumber>
    </recommendedName>
</protein>
<evidence type="ECO:0000256" key="2">
    <source>
        <dbReference type="ARBA" id="ARBA00007964"/>
    </source>
</evidence>
<dbReference type="EC" id="1.3.1.12" evidence="3"/>
<evidence type="ECO:0000256" key="9">
    <source>
        <dbReference type="ARBA" id="ARBA00023141"/>
    </source>
</evidence>
<reference evidence="13" key="1">
    <citation type="journal article" date="2014" name="Int. J. Syst. Evol. Microbiol.">
        <title>Complete genome sequence of Corynebacterium casei LMG S-19264T (=DSM 44701T), isolated from a smear-ripened cheese.</title>
        <authorList>
            <consortium name="US DOE Joint Genome Institute (JGI-PGF)"/>
            <person name="Walter F."/>
            <person name="Albersmeier A."/>
            <person name="Kalinowski J."/>
            <person name="Ruckert C."/>
        </authorList>
    </citation>
    <scope>NUCLEOTIDE SEQUENCE</scope>
    <source>
        <strain evidence="13">CGMCC 1.12698</strain>
    </source>
</reference>
<dbReference type="NCBIfam" id="NF005107">
    <property type="entry name" value="PRK06545.1-5"/>
    <property type="match status" value="1"/>
</dbReference>
<evidence type="ECO:0000256" key="6">
    <source>
        <dbReference type="ARBA" id="ARBA00022605"/>
    </source>
</evidence>
<evidence type="ECO:0000313" key="14">
    <source>
        <dbReference type="Proteomes" id="UP000605259"/>
    </source>
</evidence>
<dbReference type="InterPro" id="IPR046826">
    <property type="entry name" value="PDH_N"/>
</dbReference>
<proteinExistence type="inferred from homology"/>
<dbReference type="AlphaFoldDB" id="A0A917EMR6"/>
<sequence>MKKRILLIGVGLIGGSIALAIRRKHDVHLVGFDTNKEQEKIANTMNVIDEVAMNLREEVAKADVIIFASPVEHVCTWIEEIASYTFKEGVIVTDVGSTKGKIMTCASKLTERGIAFIGGHPMAGSHKSGVASAKAHLFENAFYLLTPSSSTTAENVETMKQLLDGTGAHFIVMSAEQHDELTGLVSHFPHLIAASLVQQIRSYAQEDELITRLAAGGFRDITRIASSNPEMWRDIMKQNTDNMVLFLKQWIGEMQEVCAMLEEGDGEKVLTYFEEAKVYRDSLPVRKKGAIPSFYDIYVDVVDRPGEIATITALLAKHEVNLINIRILEMREGVMGVLRLSFQEENDCERAKQLLQEHTYDVTTVS</sequence>
<dbReference type="PANTHER" id="PTHR21363">
    <property type="entry name" value="PREPHENATE DEHYDROGENASE"/>
    <property type="match status" value="1"/>
</dbReference>
<evidence type="ECO:0000256" key="1">
    <source>
        <dbReference type="ARBA" id="ARBA00005067"/>
    </source>
</evidence>
<dbReference type="Gene3D" id="3.30.70.260">
    <property type="match status" value="1"/>
</dbReference>
<keyword evidence="5" id="KW-0827">Tyrosine biosynthesis</keyword>
<dbReference type="PROSITE" id="PS51176">
    <property type="entry name" value="PDH_ADH"/>
    <property type="match status" value="1"/>
</dbReference>
<dbReference type="InterPro" id="IPR045865">
    <property type="entry name" value="ACT-like_dom_sf"/>
</dbReference>
<dbReference type="InterPro" id="IPR050812">
    <property type="entry name" value="Preph/Arog_dehydrog"/>
</dbReference>
<dbReference type="Proteomes" id="UP000605259">
    <property type="component" value="Unassembled WGS sequence"/>
</dbReference>
<evidence type="ECO:0000256" key="3">
    <source>
        <dbReference type="ARBA" id="ARBA00012068"/>
    </source>
</evidence>
<evidence type="ECO:0000259" key="12">
    <source>
        <dbReference type="PROSITE" id="PS51671"/>
    </source>
</evidence>
<dbReference type="Pfam" id="PF02153">
    <property type="entry name" value="PDH_N"/>
    <property type="match status" value="1"/>
</dbReference>
<keyword evidence="14" id="KW-1185">Reference proteome</keyword>
<comment type="similarity">
    <text evidence="2">Belongs to the prephenate/arogenate dehydrogenase family.</text>
</comment>
<dbReference type="Pfam" id="PF01842">
    <property type="entry name" value="ACT"/>
    <property type="match status" value="1"/>
</dbReference>
<dbReference type="PROSITE" id="PS51671">
    <property type="entry name" value="ACT"/>
    <property type="match status" value="1"/>
</dbReference>
<dbReference type="GO" id="GO:0006571">
    <property type="term" value="P:tyrosine biosynthetic process"/>
    <property type="evidence" value="ECO:0007669"/>
    <property type="project" value="UniProtKB-KW"/>
</dbReference>
<evidence type="ECO:0000313" key="13">
    <source>
        <dbReference type="EMBL" id="GGE57512.1"/>
    </source>
</evidence>
<reference evidence="13" key="2">
    <citation type="submission" date="2020-09" db="EMBL/GenBank/DDBJ databases">
        <authorList>
            <person name="Sun Q."/>
            <person name="Zhou Y."/>
        </authorList>
    </citation>
    <scope>NUCLEOTIDE SEQUENCE</scope>
    <source>
        <strain evidence="13">CGMCC 1.12698</strain>
    </source>
</reference>
<dbReference type="Gene3D" id="1.10.3660.10">
    <property type="entry name" value="6-phosphogluconate dehydrogenase C-terminal like domain"/>
    <property type="match status" value="1"/>
</dbReference>
<dbReference type="GO" id="GO:0070403">
    <property type="term" value="F:NAD+ binding"/>
    <property type="evidence" value="ECO:0007669"/>
    <property type="project" value="InterPro"/>
</dbReference>
<dbReference type="Gene3D" id="3.40.50.720">
    <property type="entry name" value="NAD(P)-binding Rossmann-like Domain"/>
    <property type="match status" value="1"/>
</dbReference>
<evidence type="ECO:0000256" key="8">
    <source>
        <dbReference type="ARBA" id="ARBA00023027"/>
    </source>
</evidence>
<dbReference type="Pfam" id="PF20463">
    <property type="entry name" value="PDH_C"/>
    <property type="match status" value="1"/>
</dbReference>
<comment type="catalytic activity">
    <reaction evidence="10">
        <text>prephenate + NAD(+) = 3-(4-hydroxyphenyl)pyruvate + CO2 + NADH</text>
        <dbReference type="Rhea" id="RHEA:13869"/>
        <dbReference type="ChEBI" id="CHEBI:16526"/>
        <dbReference type="ChEBI" id="CHEBI:29934"/>
        <dbReference type="ChEBI" id="CHEBI:36242"/>
        <dbReference type="ChEBI" id="CHEBI:57540"/>
        <dbReference type="ChEBI" id="CHEBI:57945"/>
        <dbReference type="EC" id="1.3.1.12"/>
    </reaction>
</comment>
<dbReference type="InterPro" id="IPR003099">
    <property type="entry name" value="Prephen_DH"/>
</dbReference>
<dbReference type="GO" id="GO:0008977">
    <property type="term" value="F:prephenate dehydrogenase (NAD+) activity"/>
    <property type="evidence" value="ECO:0007669"/>
    <property type="project" value="UniProtKB-EC"/>
</dbReference>
<dbReference type="FunFam" id="1.10.3660.10:FF:000003">
    <property type="entry name" value="Prephenate dehydrogenase"/>
    <property type="match status" value="1"/>
</dbReference>
<evidence type="ECO:0000259" key="11">
    <source>
        <dbReference type="PROSITE" id="PS51176"/>
    </source>
</evidence>
<feature type="domain" description="ACT" evidence="12">
    <location>
        <begin position="296"/>
        <end position="366"/>
    </location>
</feature>
<keyword evidence="7" id="KW-0560">Oxidoreductase</keyword>
<organism evidence="13 14">
    <name type="scientific">Priestia taiwanensis</name>
    <dbReference type="NCBI Taxonomy" id="1347902"/>
    <lineage>
        <taxon>Bacteria</taxon>
        <taxon>Bacillati</taxon>
        <taxon>Bacillota</taxon>
        <taxon>Bacilli</taxon>
        <taxon>Bacillales</taxon>
        <taxon>Bacillaceae</taxon>
        <taxon>Priestia</taxon>
    </lineage>
</organism>
<gene>
    <name evidence="13" type="primary">tyrA</name>
    <name evidence="13" type="ORF">GCM10007140_04870</name>
</gene>
<dbReference type="SUPFAM" id="SSF55021">
    <property type="entry name" value="ACT-like"/>
    <property type="match status" value="1"/>
</dbReference>
<feature type="domain" description="Prephenate/arogenate dehydrogenase" evidence="11">
    <location>
        <begin position="3"/>
        <end position="291"/>
    </location>
</feature>
<evidence type="ECO:0000256" key="10">
    <source>
        <dbReference type="ARBA" id="ARBA00049260"/>
    </source>
</evidence>
<dbReference type="InterPro" id="IPR008927">
    <property type="entry name" value="6-PGluconate_DH-like_C_sf"/>
</dbReference>
<accession>A0A917EMR6</accession>
<dbReference type="PANTHER" id="PTHR21363:SF0">
    <property type="entry name" value="PREPHENATE DEHYDROGENASE [NADP(+)]"/>
    <property type="match status" value="1"/>
</dbReference>
<keyword evidence="9" id="KW-0057">Aromatic amino acid biosynthesis</keyword>
<comment type="caution">
    <text evidence="13">The sequence shown here is derived from an EMBL/GenBank/DDBJ whole genome shotgun (WGS) entry which is preliminary data.</text>
</comment>
<dbReference type="InterPro" id="IPR002912">
    <property type="entry name" value="ACT_dom"/>
</dbReference>
<dbReference type="InterPro" id="IPR046825">
    <property type="entry name" value="PDH_C"/>
</dbReference>
<dbReference type="RefSeq" id="WP_188386856.1">
    <property type="nucleotide sequence ID" value="NZ_BMFK01000001.1"/>
</dbReference>
<evidence type="ECO:0000256" key="4">
    <source>
        <dbReference type="ARBA" id="ARBA00016891"/>
    </source>
</evidence>
<dbReference type="EMBL" id="BMFK01000001">
    <property type="protein sequence ID" value="GGE57512.1"/>
    <property type="molecule type" value="Genomic_DNA"/>
</dbReference>
<dbReference type="CDD" id="cd04909">
    <property type="entry name" value="ACT_PDH-BS"/>
    <property type="match status" value="1"/>
</dbReference>
<dbReference type="SUPFAM" id="SSF48179">
    <property type="entry name" value="6-phosphogluconate dehydrogenase C-terminal domain-like"/>
    <property type="match status" value="1"/>
</dbReference>
<dbReference type="SUPFAM" id="SSF51735">
    <property type="entry name" value="NAD(P)-binding Rossmann-fold domains"/>
    <property type="match status" value="1"/>
</dbReference>
<dbReference type="GO" id="GO:0004665">
    <property type="term" value="F:prephenate dehydrogenase (NADP+) activity"/>
    <property type="evidence" value="ECO:0007669"/>
    <property type="project" value="InterPro"/>
</dbReference>
<name>A0A917EMR6_9BACI</name>
<dbReference type="InterPro" id="IPR036291">
    <property type="entry name" value="NAD(P)-bd_dom_sf"/>
</dbReference>
<comment type="pathway">
    <text evidence="1">Amino-acid biosynthesis; L-tyrosine biosynthesis; (4-hydroxyphenyl)pyruvate from prephenate (NAD(+) route): step 1/1.</text>
</comment>
<dbReference type="FunFam" id="3.40.50.720:FF:000208">
    <property type="entry name" value="Prephenate dehydrogenase"/>
    <property type="match status" value="1"/>
</dbReference>
<keyword evidence="6" id="KW-0028">Amino-acid biosynthesis</keyword>
<keyword evidence="8" id="KW-0520">NAD</keyword>